<evidence type="ECO:0000259" key="2">
    <source>
        <dbReference type="Pfam" id="PF03358"/>
    </source>
</evidence>
<dbReference type="Gene3D" id="3.40.50.360">
    <property type="match status" value="1"/>
</dbReference>
<dbReference type="GO" id="GO:0010181">
    <property type="term" value="F:FMN binding"/>
    <property type="evidence" value="ECO:0007669"/>
    <property type="project" value="TreeGrafter"/>
</dbReference>
<dbReference type="PANTHER" id="PTHR30543:SF21">
    <property type="entry name" value="NAD(P)H-DEPENDENT FMN REDUCTASE LOT6"/>
    <property type="match status" value="1"/>
</dbReference>
<organism evidence="3 4">
    <name type="scientific">Bombilactobacillus apium</name>
    <dbReference type="NCBI Taxonomy" id="2675299"/>
    <lineage>
        <taxon>Bacteria</taxon>
        <taxon>Bacillati</taxon>
        <taxon>Bacillota</taxon>
        <taxon>Bacilli</taxon>
        <taxon>Lactobacillales</taxon>
        <taxon>Lactobacillaceae</taxon>
        <taxon>Bombilactobacillus</taxon>
    </lineage>
</organism>
<evidence type="ECO:0000313" key="3">
    <source>
        <dbReference type="EMBL" id="NVY96020.1"/>
    </source>
</evidence>
<sequence>MKLVAIAGSIGEKSYNRLLVEFIARHFQDQVEVELLDINSVPMFNEDLESASFPIIQTLNQKIRAAAGVILATPEHNHTVPAAMKNVIEWLSYQCHPFNNKPVWIIGASYYNQGSSRAQLHLKQILESPGVNAVVMPGHEFLLSEAQEAFDEEGNLKDPKTVQFLASVLQHFTKFVQVIEMLAIPNPQSYQEEDLTSQENIDTTITDVDKEDPEWLEKAAAKVQAVEGDTYVKLDRGLLTVNQLNYFFKTMPVELTYADDNNQFLYYNHTDEAPDMLASRTPGQVGNPLSAVHPPKAVEYVKQVIYNLRKGKSDLVSMPVPGNGPDRHIMHYYKAMHDENGRYRGVNEWVVDIMPLIKYYLAATQQQLVPDPRAQTISPITGLDAVTSASQAAAPKAQPATSPEAEPEVDATSGASQHD</sequence>
<dbReference type="Gene3D" id="3.30.450.20">
    <property type="entry name" value="PAS domain"/>
    <property type="match status" value="1"/>
</dbReference>
<dbReference type="Pfam" id="PF03358">
    <property type="entry name" value="FMN_red"/>
    <property type="match status" value="1"/>
</dbReference>
<dbReference type="SUPFAM" id="SSF52218">
    <property type="entry name" value="Flavoproteins"/>
    <property type="match status" value="1"/>
</dbReference>
<proteinExistence type="predicted"/>
<dbReference type="InterPro" id="IPR005025">
    <property type="entry name" value="FMN_Rdtase-like_dom"/>
</dbReference>
<dbReference type="EMBL" id="JABZEC010000002">
    <property type="protein sequence ID" value="NVY96020.1"/>
    <property type="molecule type" value="Genomic_DNA"/>
</dbReference>
<dbReference type="GO" id="GO:0005829">
    <property type="term" value="C:cytosol"/>
    <property type="evidence" value="ECO:0007669"/>
    <property type="project" value="TreeGrafter"/>
</dbReference>
<dbReference type="AlphaFoldDB" id="A0A850R0Y6"/>
<feature type="region of interest" description="Disordered" evidence="1">
    <location>
        <begin position="388"/>
        <end position="419"/>
    </location>
</feature>
<protein>
    <submittedName>
        <fullName evidence="3">PAS domain-containing protein</fullName>
    </submittedName>
</protein>
<feature type="domain" description="NADPH-dependent FMN reductase-like" evidence="2">
    <location>
        <begin position="1"/>
        <end position="147"/>
    </location>
</feature>
<dbReference type="InterPro" id="IPR050712">
    <property type="entry name" value="NAD(P)H-dep_reductase"/>
</dbReference>
<dbReference type="Proteomes" id="UP000563523">
    <property type="component" value="Unassembled WGS sequence"/>
</dbReference>
<name>A0A850R0Y6_9LACO</name>
<evidence type="ECO:0000256" key="1">
    <source>
        <dbReference type="SAM" id="MobiDB-lite"/>
    </source>
</evidence>
<dbReference type="RefSeq" id="WP_176942395.1">
    <property type="nucleotide sequence ID" value="NZ_JABZEC010000002.1"/>
</dbReference>
<dbReference type="Pfam" id="PF13596">
    <property type="entry name" value="PAS_10"/>
    <property type="match status" value="1"/>
</dbReference>
<dbReference type="InterPro" id="IPR029039">
    <property type="entry name" value="Flavoprotein-like_sf"/>
</dbReference>
<evidence type="ECO:0000313" key="4">
    <source>
        <dbReference type="Proteomes" id="UP000563523"/>
    </source>
</evidence>
<comment type="caution">
    <text evidence="3">The sequence shown here is derived from an EMBL/GenBank/DDBJ whole genome shotgun (WGS) entry which is preliminary data.</text>
</comment>
<dbReference type="GO" id="GO:0016491">
    <property type="term" value="F:oxidoreductase activity"/>
    <property type="evidence" value="ECO:0007669"/>
    <property type="project" value="InterPro"/>
</dbReference>
<keyword evidence="4" id="KW-1185">Reference proteome</keyword>
<dbReference type="PANTHER" id="PTHR30543">
    <property type="entry name" value="CHROMATE REDUCTASE"/>
    <property type="match status" value="1"/>
</dbReference>
<gene>
    <name evidence="3" type="ORF">HU830_02295</name>
</gene>
<accession>A0A850R0Y6</accession>
<reference evidence="3 4" key="1">
    <citation type="submission" date="2020-06" db="EMBL/GenBank/DDBJ databases">
        <authorList>
            <person name="Kang J."/>
        </authorList>
    </citation>
    <scope>NUCLEOTIDE SEQUENCE [LARGE SCALE GENOMIC DNA]</scope>
    <source>
        <strain evidence="3 4">DCY120</strain>
    </source>
</reference>
<feature type="compositionally biased region" description="Low complexity" evidence="1">
    <location>
        <begin position="388"/>
        <end position="403"/>
    </location>
</feature>